<gene>
    <name evidence="2" type="ORF">EV667_2555</name>
</gene>
<sequence>MSLLVEEVFVTEGVPAFTFVRPPNYNRILVDVRTPGKPVILEGQSGTGKTTCIRQILTDLGESFGTVYFTARDPVDVSNIESIARDRPSGRYVIDDFHRLSAALQESLIDISKLSAESSDVTNITKLIIVGINQLGSSLIQLVPDIAKRIGIHRIQPGGLSEISELISTGCVKLNINILQSEQIYEESRGDYWLTQQLCQEICIKAGILSTREHIVDIDFDINTIRRDVVEQLYSAHYPAVKEFCRGKRFRPSNQPYFKVLKAIGQNGSSNVDLNELANSDPDIRGSINNIKERRLPILMDSKPMVARSFYYNKETKNFSIDDPALFYFIQHLDWERLRKDCGFRDDSSEYEFEIALSFAGENRELASHIAVQLEALDVPVFYDEMFETNFLGRAWHSIFTEIFTNRSRYVVCILDEHHQRKIWPTFERENFAPRVADETVIPIFLDDTKFVGIPSDIVGIKFSFNPSDEGWRKKADEEIVLKLVDKIT</sequence>
<protein>
    <recommendedName>
        <fullName evidence="1">AAA+ ATPase domain-containing protein</fullName>
    </recommendedName>
</protein>
<dbReference type="SUPFAM" id="SSF52540">
    <property type="entry name" value="P-loop containing nucleoside triphosphate hydrolases"/>
    <property type="match status" value="1"/>
</dbReference>
<dbReference type="SUPFAM" id="SSF52200">
    <property type="entry name" value="Toll/Interleukin receptor TIR domain"/>
    <property type="match status" value="1"/>
</dbReference>
<feature type="domain" description="AAA+ ATPase" evidence="1">
    <location>
        <begin position="35"/>
        <end position="161"/>
    </location>
</feature>
<dbReference type="Gene3D" id="3.40.50.300">
    <property type="entry name" value="P-loop containing nucleotide triphosphate hydrolases"/>
    <property type="match status" value="1"/>
</dbReference>
<reference evidence="2 3" key="1">
    <citation type="submission" date="2019-03" db="EMBL/GenBank/DDBJ databases">
        <title>Genomic Encyclopedia of Type Strains, Phase IV (KMG-IV): sequencing the most valuable type-strain genomes for metagenomic binning, comparative biology and taxonomic classification.</title>
        <authorList>
            <person name="Goeker M."/>
        </authorList>
    </citation>
    <scope>NUCLEOTIDE SEQUENCE [LARGE SCALE GENOMIC DNA]</scope>
    <source>
        <strain evidence="2 3">DSM 101</strain>
    </source>
</reference>
<dbReference type="InterPro" id="IPR035897">
    <property type="entry name" value="Toll_tir_struct_dom_sf"/>
</dbReference>
<dbReference type="InterPro" id="IPR003593">
    <property type="entry name" value="AAA+_ATPase"/>
</dbReference>
<keyword evidence="3" id="KW-1185">Reference proteome</keyword>
<dbReference type="GO" id="GO:0007165">
    <property type="term" value="P:signal transduction"/>
    <property type="evidence" value="ECO:0007669"/>
    <property type="project" value="InterPro"/>
</dbReference>
<dbReference type="InterPro" id="IPR000157">
    <property type="entry name" value="TIR_dom"/>
</dbReference>
<evidence type="ECO:0000259" key="1">
    <source>
        <dbReference type="SMART" id="SM00382"/>
    </source>
</evidence>
<dbReference type="Proteomes" id="UP000295030">
    <property type="component" value="Unassembled WGS sequence"/>
</dbReference>
<dbReference type="InterPro" id="IPR027417">
    <property type="entry name" value="P-loop_NTPase"/>
</dbReference>
<evidence type="ECO:0000313" key="3">
    <source>
        <dbReference type="Proteomes" id="UP000295030"/>
    </source>
</evidence>
<dbReference type="OrthoDB" id="9816036at2"/>
<organism evidence="2 3">
    <name type="scientific">Ancylobacter aquaticus</name>
    <dbReference type="NCBI Taxonomy" id="100"/>
    <lineage>
        <taxon>Bacteria</taxon>
        <taxon>Pseudomonadati</taxon>
        <taxon>Pseudomonadota</taxon>
        <taxon>Alphaproteobacteria</taxon>
        <taxon>Hyphomicrobiales</taxon>
        <taxon>Xanthobacteraceae</taxon>
        <taxon>Ancylobacter</taxon>
    </lineage>
</organism>
<name>A0A4R1I1C8_ANCAQ</name>
<evidence type="ECO:0000313" key="2">
    <source>
        <dbReference type="EMBL" id="TCK28548.1"/>
    </source>
</evidence>
<dbReference type="Gene3D" id="3.40.50.10140">
    <property type="entry name" value="Toll/interleukin-1 receptor homology (TIR) domain"/>
    <property type="match status" value="1"/>
</dbReference>
<comment type="caution">
    <text evidence="2">The sequence shown here is derived from an EMBL/GenBank/DDBJ whole genome shotgun (WGS) entry which is preliminary data.</text>
</comment>
<accession>A0A4R1I1C8</accession>
<proteinExistence type="predicted"/>
<dbReference type="Pfam" id="PF13676">
    <property type="entry name" value="TIR_2"/>
    <property type="match status" value="1"/>
</dbReference>
<dbReference type="AlphaFoldDB" id="A0A4R1I1C8"/>
<dbReference type="SMART" id="SM00382">
    <property type="entry name" value="AAA"/>
    <property type="match status" value="1"/>
</dbReference>
<dbReference type="EMBL" id="SMFY01000002">
    <property type="protein sequence ID" value="TCK28548.1"/>
    <property type="molecule type" value="Genomic_DNA"/>
</dbReference>